<dbReference type="AlphaFoldDB" id="I2E1S3"/>
<name>I2E1S3_RHIML</name>
<sequence>MKARSGLRLLRSAQGAEWKTEATRNFLFEAVVQALAQKTASRAHIANAFDIFSERATT</sequence>
<accession>I2E1S3</accession>
<protein>
    <submittedName>
        <fullName evidence="1">Uncharacterized protein</fullName>
    </submittedName>
</protein>
<proteinExistence type="predicted"/>
<gene>
    <name evidence="1" type="ORF">pHRC017_0335</name>
</gene>
<geneLocation type="plasmid" evidence="1">
    <name>pHRC017</name>
</geneLocation>
<keyword evidence="1" id="KW-0614">Plasmid</keyword>
<dbReference type="EMBL" id="JQ665880">
    <property type="protein sequence ID" value="AFJ91441.1"/>
    <property type="molecule type" value="Genomic_DNA"/>
</dbReference>
<evidence type="ECO:0000313" key="1">
    <source>
        <dbReference type="EMBL" id="AFJ91441.1"/>
    </source>
</evidence>
<reference evidence="1" key="1">
    <citation type="journal article" date="2012" name="Mol. Plant Microbe Interact.">
        <title>Rhizobial plasmids that cause impaired symbiotic nitrogen fixation and enhanced host invasion.</title>
        <authorList>
            <person name="Crook M.B."/>
            <person name="Lindsay D.P."/>
            <person name="Biggs M.B."/>
            <person name="Bentley J.S."/>
            <person name="Price J.C."/>
            <person name="Clement S.C."/>
            <person name="Clement M.J."/>
            <person name="Long S.R."/>
            <person name="Griffitts J.S."/>
        </authorList>
    </citation>
    <scope>NUCLEOTIDE SEQUENCE</scope>
    <source>
        <strain evidence="1">C017</strain>
        <plasmid evidence="1">pHRC017</plasmid>
    </source>
</reference>
<organism evidence="1">
    <name type="scientific">Rhizobium meliloti</name>
    <name type="common">Ensifer meliloti</name>
    <name type="synonym">Sinorhizobium meliloti</name>
    <dbReference type="NCBI Taxonomy" id="382"/>
    <lineage>
        <taxon>Bacteria</taxon>
        <taxon>Pseudomonadati</taxon>
        <taxon>Pseudomonadota</taxon>
        <taxon>Alphaproteobacteria</taxon>
        <taxon>Hyphomicrobiales</taxon>
        <taxon>Rhizobiaceae</taxon>
        <taxon>Sinorhizobium/Ensifer group</taxon>
        <taxon>Sinorhizobium</taxon>
    </lineage>
</organism>